<proteinExistence type="predicted"/>
<dbReference type="AlphaFoldDB" id="A0AAW1FF15"/>
<protein>
    <submittedName>
        <fullName evidence="1">Uncharacterized protein</fullName>
    </submittedName>
</protein>
<gene>
    <name evidence="1" type="ORF">VZT92_008304</name>
    <name evidence="2" type="ORF">VZT92_008327</name>
</gene>
<organism evidence="1 3">
    <name type="scientific">Zoarces viviparus</name>
    <name type="common">Viviparous eelpout</name>
    <name type="synonym">Blennius viviparus</name>
    <dbReference type="NCBI Taxonomy" id="48416"/>
    <lineage>
        <taxon>Eukaryota</taxon>
        <taxon>Metazoa</taxon>
        <taxon>Chordata</taxon>
        <taxon>Craniata</taxon>
        <taxon>Vertebrata</taxon>
        <taxon>Euteleostomi</taxon>
        <taxon>Actinopterygii</taxon>
        <taxon>Neopterygii</taxon>
        <taxon>Teleostei</taxon>
        <taxon>Neoteleostei</taxon>
        <taxon>Acanthomorphata</taxon>
        <taxon>Eupercaria</taxon>
        <taxon>Perciformes</taxon>
        <taxon>Cottioidei</taxon>
        <taxon>Zoarcales</taxon>
        <taxon>Zoarcidae</taxon>
        <taxon>Zoarcinae</taxon>
        <taxon>Zoarces</taxon>
    </lineage>
</organism>
<dbReference type="PANTHER" id="PTHR34153:SF2">
    <property type="entry name" value="SI:CH211-262H13.3-RELATED"/>
    <property type="match status" value="1"/>
</dbReference>
<dbReference type="EMBL" id="JBCEZU010000067">
    <property type="protein sequence ID" value="KAK9533183.1"/>
    <property type="molecule type" value="Genomic_DNA"/>
</dbReference>
<evidence type="ECO:0000313" key="2">
    <source>
        <dbReference type="EMBL" id="KAK9533183.1"/>
    </source>
</evidence>
<dbReference type="EMBL" id="JBCEZU010000067">
    <property type="protein sequence ID" value="KAK9533155.1"/>
    <property type="molecule type" value="Genomic_DNA"/>
</dbReference>
<accession>A0AAW1FF15</accession>
<evidence type="ECO:0000313" key="1">
    <source>
        <dbReference type="EMBL" id="KAK9533155.1"/>
    </source>
</evidence>
<sequence length="74" mass="8335">MFSDDVGRSINWKGVNGKKAFSQMASKTLLLYAVRKNHFTRAATDEILKHAIRWFNLAADRGSSRRRVTLPAGV</sequence>
<comment type="caution">
    <text evidence="1">The sequence shown here is derived from an EMBL/GenBank/DDBJ whole genome shotgun (WGS) entry which is preliminary data.</text>
</comment>
<keyword evidence="3" id="KW-1185">Reference proteome</keyword>
<evidence type="ECO:0000313" key="3">
    <source>
        <dbReference type="Proteomes" id="UP001488805"/>
    </source>
</evidence>
<name>A0AAW1FF15_ZOAVI</name>
<dbReference type="Proteomes" id="UP001488805">
    <property type="component" value="Unassembled WGS sequence"/>
</dbReference>
<dbReference type="PANTHER" id="PTHR34153">
    <property type="entry name" value="SI:CH211-262H13.3-RELATED-RELATED"/>
    <property type="match status" value="1"/>
</dbReference>
<reference evidence="1 3" key="1">
    <citation type="journal article" date="2024" name="Genome Biol. Evol.">
        <title>Chromosome-level genome assembly of the viviparous eelpout Zoarces viviparus.</title>
        <authorList>
            <person name="Fuhrmann N."/>
            <person name="Brasseur M.V."/>
            <person name="Bakowski C.E."/>
            <person name="Podsiadlowski L."/>
            <person name="Prost S."/>
            <person name="Krehenwinkel H."/>
            <person name="Mayer C."/>
        </authorList>
    </citation>
    <scope>NUCLEOTIDE SEQUENCE [LARGE SCALE GENOMIC DNA]</scope>
    <source>
        <strain evidence="1">NO-MEL_2022_Ind0_liver</strain>
    </source>
</reference>